<keyword evidence="2" id="KW-1015">Disulfide bond</keyword>
<dbReference type="PANTHER" id="PTHR42535:SF2">
    <property type="entry name" value="CHROMOSOME UNDETERMINED SCAFFOLD_146, WHOLE GENOME SHOTGUN SEQUENCE"/>
    <property type="match status" value="1"/>
</dbReference>
<dbReference type="Pfam" id="PF13385">
    <property type="entry name" value="Laminin_G_3"/>
    <property type="match status" value="4"/>
</dbReference>
<name>A0ABW5JF63_9BACT</name>
<dbReference type="Gene3D" id="2.60.120.200">
    <property type="match status" value="4"/>
</dbReference>
<proteinExistence type="predicted"/>
<keyword evidence="6" id="KW-1185">Reference proteome</keyword>
<keyword evidence="1 3" id="KW-0732">Signal</keyword>
<evidence type="ECO:0000256" key="1">
    <source>
        <dbReference type="ARBA" id="ARBA00022729"/>
    </source>
</evidence>
<dbReference type="RefSeq" id="WP_340238690.1">
    <property type="nucleotide sequence ID" value="NZ_JBBEWC010000010.1"/>
</dbReference>
<feature type="domain" description="LamG-like jellyroll fold" evidence="4">
    <location>
        <begin position="338"/>
        <end position="470"/>
    </location>
</feature>
<dbReference type="SMART" id="SM00560">
    <property type="entry name" value="LamGL"/>
    <property type="match status" value="2"/>
</dbReference>
<dbReference type="EMBL" id="JBHULC010000039">
    <property type="protein sequence ID" value="MFD2523999.1"/>
    <property type="molecule type" value="Genomic_DNA"/>
</dbReference>
<evidence type="ECO:0000256" key="3">
    <source>
        <dbReference type="SAM" id="SignalP"/>
    </source>
</evidence>
<dbReference type="SUPFAM" id="SSF49899">
    <property type="entry name" value="Concanavalin A-like lectins/glucanases"/>
    <property type="match status" value="4"/>
</dbReference>
<feature type="chain" id="PRO_5046008643" evidence="3">
    <location>
        <begin position="19"/>
        <end position="2103"/>
    </location>
</feature>
<dbReference type="PANTHER" id="PTHR42535">
    <property type="entry name" value="OOKINETE PROTEIN, PUTATIVE-RELATED"/>
    <property type="match status" value="1"/>
</dbReference>
<evidence type="ECO:0000313" key="5">
    <source>
        <dbReference type="EMBL" id="MFD2523999.1"/>
    </source>
</evidence>
<evidence type="ECO:0000256" key="2">
    <source>
        <dbReference type="ARBA" id="ARBA00023157"/>
    </source>
</evidence>
<dbReference type="InterPro" id="IPR006558">
    <property type="entry name" value="LamG-like"/>
</dbReference>
<reference evidence="6" key="1">
    <citation type="journal article" date="2019" name="Int. J. Syst. Evol. Microbiol.">
        <title>The Global Catalogue of Microorganisms (GCM) 10K type strain sequencing project: providing services to taxonomists for standard genome sequencing and annotation.</title>
        <authorList>
            <consortium name="The Broad Institute Genomics Platform"/>
            <consortium name="The Broad Institute Genome Sequencing Center for Infectious Disease"/>
            <person name="Wu L."/>
            <person name="Ma J."/>
        </authorList>
    </citation>
    <scope>NUCLEOTIDE SEQUENCE [LARGE SCALE GENOMIC DNA]</scope>
    <source>
        <strain evidence="6">KCTC 52344</strain>
    </source>
</reference>
<feature type="domain" description="LamG-like jellyroll fold" evidence="4">
    <location>
        <begin position="729"/>
        <end position="862"/>
    </location>
</feature>
<accession>A0ABW5JF63</accession>
<sequence length="2103" mass="223100">MKKLLPFWLILSFISTYAQQKRSLTPLPNMVADANYRVGCSLFNDPNNYTTGSAFSYSAPVNNNSYLVGPEGAKYGCLGSVPNQAWFVITVNTGGNLYFNISNSYGYDVDAAIWGPIINNDVANACASTQNSPLTCDFDTGRPDLYINNAQAGQKYLMLVTNYSNANTTIYISQPSGGSVTYAMVNLPNCSSLPTANISGESATINEGQAATLTLSFSGSGPWNYTLSDGTIGTANTSPININVYPTASQTYTINSVSNLCGTNSGTGSVGISVNRNIAMQSCFPLDGSVTDSKGINTGSLQNGVTTTTNRNNETNKALQFDGINDYVSLSANQLNQNTFAFAAWVKLDALPTSTNTEQVILSLGGSSDEHYLGVEYYNGAASWKFASNEAKVYSTATVNTGWHLLIGVRTGGQLKIYVDGALTGTSNVSGTSTFSSPLAGRVGGGLANNKFFKGKIDDIKFFRNSLIEPEVLLLQDNTSCNDIFLDTYISVQSISTSLICTTVTFTVRGITNNLTIEYDTPFIAELSDANGSFANPTVIGSSNFLPLTVVVPNTVAGGNHKLRIRYGSIVSINNFDVYINKSSTYNVTGTTAINDGQAANVSLNFTGTGPWNYVLSTGLSGVATTSPWVIPVNPDQTTTYAVTSSQNVCGNVSPNGNTSATVTVNFTKQNVTCLPFSGNATDQKGNNTTTVNGTLVPTENRYGQINAAYTFNGTSDYIEYTTNLLRKREYTMSAWVLANNISGGTQYIISQGETGTNTFQGLALTNWGWQFLSYSNNGGYYATSTTGWAANQWVHLTAVRTYQQLKLYVNGNLVAVTNSADNIPFKVSDIGRIGANSSYPSNFFNGKIDDVRLYKGALNDEEVFALFANTSNCPTVENSSIILVKSLSSASVCAGSNVSVSYTTSNITPTSGSPFIVQLSDQTGNFSNPTVIGSGISSPISVTIPASASNSSSYRVRIVSSGASPVTSLTTATLNINGALPTATISGSGTINYGSSTNLVINFTGTAPWTYSINNQTSQTTSTNPLTISVSPTTTTTYTLTSVSNTCGSGTVTGSAVVTVNPNITLGTLSIKTFCPGHAFTVPFTTNYTPNPNFKVELSDVNGSFANPTIIGTGTSSPISATMPSNPLGGTAYKIRIVSTSPAYTSPEFNNLTIIAKPTAAFSGDTTINIGGSVNLKITFTESGPWTYRINNGTTLTSSINPVIVPVSPTRTTTYSVTLVKNACGNGTATQSATVTVNPNITLGTIRASYCEGENIPVSFNANFTSTTGFRLELSDSTGSFANPTRLITTFDTPIVGVIPTSVVVSDKYKVRVVSDSPAFVSEPSTSFTTKKRPKATITAPSVISIGQSANLTINFTGVTPVTYAINYGSTQTADNSSFTIPVSPTTSTTYTITSIRNMCGVGTTGSNTSITVKNGPYLTSCFPFDGDVNDQIGNNVGTLYGGVSQTTDRFGNPNSAYSFDGVDGYIKLPITGLGATSDYSLSAWVNLTSAPSASNTFNIFTIGPPSGHELGNLHGFNINSDRVARYTRPCSGSVGQCNYEFGTALDLSTWYHLVVTRQGNVVRYYINGALKSSTNQPAVDQILNNYVAYIGKGVDSTNINYFSGKIDDIKIYRRALQISQVEALYNQTNCVDVSSLRLLSLEPISTKNVCKGANLTVNWSLHQNLTFPLKIQISDADGSFANPVEIGSGYSTSLTGKIPSYYSAGSRYRVRLISSDTSPVISNISDEIEIRESATATLSGVAAINEGEFGNVTINFTGQAPWTYALNGGTSRTTSTSPLTVGVAPVTNTTYTITSLSNFCGNGTSSGSATVTVTPVPIRLVSCYPFSGNTNDAKGINNATNTGATLTTDRFGVANRAYNFSEAAYVQSTPALNVENLEFTISMWFNFPNDQVLNSGLKIMDLSSNIFLLKKKADGKYAIQVTGSSHLGLDFYQFDLNNYTPGQWHSMIFVRSIGKLYLYLNNNLIANVVSNVGYEGASYGYPRRIIIGDGYVDNNPHVIGKIDDVQIYKGALTPGQINALYSNTQACFDATSYKCLSSATYSEALSGRQTLKAANLITGKSGIEAGANIYFDAKNAIILQPGFKTESNAIFTAKTGGGCVE</sequence>
<organism evidence="5 6">
    <name type="scientific">Emticicia soli</name>
    <dbReference type="NCBI Taxonomy" id="2027878"/>
    <lineage>
        <taxon>Bacteria</taxon>
        <taxon>Pseudomonadati</taxon>
        <taxon>Bacteroidota</taxon>
        <taxon>Cytophagia</taxon>
        <taxon>Cytophagales</taxon>
        <taxon>Leadbetterellaceae</taxon>
        <taxon>Emticicia</taxon>
    </lineage>
</organism>
<dbReference type="NCBIfam" id="NF045639">
    <property type="entry name" value="GCX_COOH"/>
    <property type="match status" value="1"/>
</dbReference>
<evidence type="ECO:0000313" key="6">
    <source>
        <dbReference type="Proteomes" id="UP001597510"/>
    </source>
</evidence>
<comment type="caution">
    <text evidence="5">The sequence shown here is derived from an EMBL/GenBank/DDBJ whole genome shotgun (WGS) entry which is preliminary data.</text>
</comment>
<gene>
    <name evidence="5" type="ORF">ACFSR2_24070</name>
</gene>
<protein>
    <submittedName>
        <fullName evidence="5">LamG-like jellyroll fold domain-containing protein</fullName>
    </submittedName>
</protein>
<dbReference type="InterPro" id="IPR013320">
    <property type="entry name" value="ConA-like_dom_sf"/>
</dbReference>
<feature type="signal peptide" evidence="3">
    <location>
        <begin position="1"/>
        <end position="18"/>
    </location>
</feature>
<evidence type="ECO:0000259" key="4">
    <source>
        <dbReference type="SMART" id="SM00560"/>
    </source>
</evidence>
<dbReference type="InterPro" id="IPR055015">
    <property type="entry name" value="GCX_COOH"/>
</dbReference>
<dbReference type="Proteomes" id="UP001597510">
    <property type="component" value="Unassembled WGS sequence"/>
</dbReference>